<name>A0A4R5C8C7_9ACTN</name>
<gene>
    <name evidence="1" type="ORF">E1269_31260</name>
</gene>
<dbReference type="Gene3D" id="3.20.20.80">
    <property type="entry name" value="Glycosidases"/>
    <property type="match status" value="1"/>
</dbReference>
<keyword evidence="2" id="KW-1185">Reference proteome</keyword>
<dbReference type="EMBL" id="SMKZ01000092">
    <property type="protein sequence ID" value="TDD95405.1"/>
    <property type="molecule type" value="Genomic_DNA"/>
</dbReference>
<evidence type="ECO:0000313" key="2">
    <source>
        <dbReference type="Proteomes" id="UP000294739"/>
    </source>
</evidence>
<dbReference type="InParanoid" id="A0A4R5C8C7"/>
<dbReference type="InterPro" id="IPR017853">
    <property type="entry name" value="GH"/>
</dbReference>
<organism evidence="1 2">
    <name type="scientific">Jiangella asiatica</name>
    <dbReference type="NCBI Taxonomy" id="2530372"/>
    <lineage>
        <taxon>Bacteria</taxon>
        <taxon>Bacillati</taxon>
        <taxon>Actinomycetota</taxon>
        <taxon>Actinomycetes</taxon>
        <taxon>Jiangellales</taxon>
        <taxon>Jiangellaceae</taxon>
        <taxon>Jiangella</taxon>
    </lineage>
</organism>
<comment type="caution">
    <text evidence="1">The sequence shown here is derived from an EMBL/GenBank/DDBJ whole genome shotgun (WGS) entry which is preliminary data.</text>
</comment>
<sequence length="575" mass="64760">MSDTATFQTRALELHASAHIWSPKTLSRVLRFMADNALDTLSLHEVGILERLVYPGRYFGAAESDANISERYRSAYRTLYRYTPGRRSKPYLFMETIRWLLRRAEELGIEVYLNNKELFFPDIVVELHPQVLENGVLCPTDPFWLEFLTTKYRELYEDLPGLAGTITAPGTGESRLAISGNRCPCDRCAATTASEWYSAVIRAIHEPTAAAGKTLVLRDFVFGRAEQDALATAWADLPADIVICLKNTPHDYYPTFPDNARIGAVAGRRQWVEFDAMGQYFGWGVAPAILIEETRRRYRYAADRGATGVLVRVDWESLDGHSAFDTPNVLNLRSMATLAVAPDTASADLYRQWLTGEGHVDPEVGEETMRACVGWAAATFEASWPIVRGTLYADDCVISDSSSFPVGLDHLFWLAEEKNSLRDWDRTRWDALDPAPERVWYLIAEKEEALELWRTTYDRMSAGNPGLRADRYQDLVRRYRVFGTYVEGFVHVLVTAICARHVLRYGDAAEPEIVQRLRHALDELGAYLRGIRADPSLDWFPAAHLVNAERLGAYADDVTRRVAGIVAGASDRKGS</sequence>
<dbReference type="AlphaFoldDB" id="A0A4R5C8C7"/>
<reference evidence="1 2" key="1">
    <citation type="submission" date="2019-03" db="EMBL/GenBank/DDBJ databases">
        <title>Draft genome sequences of novel Actinobacteria.</title>
        <authorList>
            <person name="Sahin N."/>
            <person name="Ay H."/>
            <person name="Saygin H."/>
        </authorList>
    </citation>
    <scope>NUCLEOTIDE SEQUENCE [LARGE SCALE GENOMIC DNA]</scope>
    <source>
        <strain evidence="1 2">5K138</strain>
    </source>
</reference>
<dbReference type="RefSeq" id="WP_131902043.1">
    <property type="nucleotide sequence ID" value="NZ_SMKZ01000092.1"/>
</dbReference>
<dbReference type="Proteomes" id="UP000294739">
    <property type="component" value="Unassembled WGS sequence"/>
</dbReference>
<evidence type="ECO:0000313" key="1">
    <source>
        <dbReference type="EMBL" id="TDD95405.1"/>
    </source>
</evidence>
<proteinExistence type="predicted"/>
<dbReference type="SUPFAM" id="SSF51445">
    <property type="entry name" value="(Trans)glycosidases"/>
    <property type="match status" value="1"/>
</dbReference>
<accession>A0A4R5C8C7</accession>
<dbReference type="OrthoDB" id="6503743at2"/>
<protein>
    <submittedName>
        <fullName evidence="1">Uncharacterized protein</fullName>
    </submittedName>
</protein>